<evidence type="ECO:0000313" key="1">
    <source>
        <dbReference type="EMBL" id="OUT22128.1"/>
    </source>
</evidence>
<gene>
    <name evidence="1" type="ORF">CAS74_003118</name>
</gene>
<reference evidence="1 2" key="1">
    <citation type="submission" date="2017-05" db="EMBL/GenBank/DDBJ databases">
        <title>The Genome Sequence of Candida krusei Ckrusei653.</title>
        <authorList>
            <person name="Cuomo C."/>
            <person name="Forche A."/>
            <person name="Young S."/>
            <person name="Abouelleil A."/>
            <person name="Cao P."/>
            <person name="Chapman S."/>
            <person name="Cusick C."/>
            <person name="Shea T."/>
            <person name="Nusbaum C."/>
            <person name="Birren B."/>
        </authorList>
    </citation>
    <scope>NUCLEOTIDE SEQUENCE [LARGE SCALE GENOMIC DNA]</scope>
    <source>
        <strain evidence="1 2">Ckrusei653</strain>
    </source>
</reference>
<dbReference type="EMBL" id="NHMM01000004">
    <property type="protein sequence ID" value="OUT22128.1"/>
    <property type="molecule type" value="Genomic_DNA"/>
</dbReference>
<comment type="caution">
    <text evidence="1">The sequence shown here is derived from an EMBL/GenBank/DDBJ whole genome shotgun (WGS) entry which is preliminary data.</text>
</comment>
<organism evidence="1 2">
    <name type="scientific">Pichia kudriavzevii</name>
    <name type="common">Yeast</name>
    <name type="synonym">Issatchenkia orientalis</name>
    <dbReference type="NCBI Taxonomy" id="4909"/>
    <lineage>
        <taxon>Eukaryota</taxon>
        <taxon>Fungi</taxon>
        <taxon>Dikarya</taxon>
        <taxon>Ascomycota</taxon>
        <taxon>Saccharomycotina</taxon>
        <taxon>Pichiomycetes</taxon>
        <taxon>Pichiales</taxon>
        <taxon>Pichiaceae</taxon>
        <taxon>Pichia</taxon>
    </lineage>
</organism>
<proteinExistence type="predicted"/>
<dbReference type="AlphaFoldDB" id="A0A1Z8JNG1"/>
<accession>A0A1Z8JNG1</accession>
<name>A0A1Z8JNG1_PICKU</name>
<dbReference type="Proteomes" id="UP000195871">
    <property type="component" value="Unassembled WGS sequence"/>
</dbReference>
<protein>
    <submittedName>
        <fullName evidence="1">Uncharacterized protein</fullName>
    </submittedName>
</protein>
<sequence>MSLGPAIPEEIRKIREERFMKEKENGKGRLKRFFDTSKSVNDELRNEITKNIKSINERFE</sequence>
<evidence type="ECO:0000313" key="2">
    <source>
        <dbReference type="Proteomes" id="UP000195871"/>
    </source>
</evidence>